<organism evidence="1 2">
    <name type="scientific">Marisediminitalea aggregata</name>
    <dbReference type="NCBI Taxonomy" id="634436"/>
    <lineage>
        <taxon>Bacteria</taxon>
        <taxon>Pseudomonadati</taxon>
        <taxon>Pseudomonadota</taxon>
        <taxon>Gammaproteobacteria</taxon>
        <taxon>Alteromonadales</taxon>
        <taxon>Alteromonadaceae</taxon>
        <taxon>Marisediminitalea</taxon>
    </lineage>
</organism>
<dbReference type="EMBL" id="FQWD01000009">
    <property type="protein sequence ID" value="SHH36533.1"/>
    <property type="molecule type" value="Genomic_DNA"/>
</dbReference>
<sequence length="430" mass="46639">MFRRLFLIILLTLLIAIAGLAFLTLDQSPIVTRESSRQVDNADTVKDLLKQLKNSVEDRHAQQKVLISESQFESLMGFAQRALPGFQGAVEIDPGKTVIQASMALPAPADSLFINLTAQVFPADGVDIDYVRIGSLIIPGDTALNIAVWLVDKFTKSDVASTAANQITRVTMTDAELTLDMRPLDELLAQIDVARENISDGEDPLGELTTSYLAFLDDSPLGNSPTPQTIAKYLNLVLSRAAALSDESTAVIHNQAALLSLAIYLGDHRISQLVGASHPTPGDVAEPRAPAVLAQRNDLAKHFTISAAIQILSQQNMTLAIGEFKELMDRAMGGSGYSFVDLAADMSGMAFARVASDPNSAQQVQAMAETRLRERDILPYIGGLPEGLSKAEFRRRYTEVDSPAYRKQVADIQQRIDNLALYQLNTGSGN</sequence>
<dbReference type="AlphaFoldDB" id="A0A1M5SF63"/>
<gene>
    <name evidence="1" type="ORF">SAMN05216361_4395</name>
</gene>
<accession>A0A1M5SF63</accession>
<reference evidence="2" key="1">
    <citation type="submission" date="2016-11" db="EMBL/GenBank/DDBJ databases">
        <authorList>
            <person name="Varghese N."/>
            <person name="Submissions S."/>
        </authorList>
    </citation>
    <scope>NUCLEOTIDE SEQUENCE [LARGE SCALE GENOMIC DNA]</scope>
    <source>
        <strain evidence="2">CGMCC 1.8995</strain>
    </source>
</reference>
<evidence type="ECO:0000313" key="2">
    <source>
        <dbReference type="Proteomes" id="UP000184520"/>
    </source>
</evidence>
<proteinExistence type="predicted"/>
<name>A0A1M5SF63_9ALTE</name>
<protein>
    <submittedName>
        <fullName evidence="1">Uncharacterized protein</fullName>
    </submittedName>
</protein>
<dbReference type="RefSeq" id="WP_073325311.1">
    <property type="nucleotide sequence ID" value="NZ_FQWD01000009.1"/>
</dbReference>
<dbReference type="OrthoDB" id="9997at2"/>
<keyword evidence="2" id="KW-1185">Reference proteome</keyword>
<dbReference type="STRING" id="634436.SAMN05216361_4395"/>
<evidence type="ECO:0000313" key="1">
    <source>
        <dbReference type="EMBL" id="SHH36533.1"/>
    </source>
</evidence>
<dbReference type="Proteomes" id="UP000184520">
    <property type="component" value="Unassembled WGS sequence"/>
</dbReference>